<dbReference type="Proteomes" id="UP001200034">
    <property type="component" value="Unassembled WGS sequence"/>
</dbReference>
<accession>A0AAD4K7W6</accession>
<sequence length="535" mass="62710">TSMWGTEPRIRALLINRFLIATLRCIQLEFELLAIFLLCLQSDSGNPCIYIKAIAGWLLWSWYTLFHMIGLVFNAALYGVLMCRKHQQAPIRCTQWKAFLQREFVFRLAVLVALLGVCYHSSCFYIGYVDRMGVDFDVRSTKSFLVISSTFCTGYYFVTEHLALNKELWRTPLLQKRMTIFYGLPQSHQVEHIMQANIMPSLMAAVLCWPNMGRNYRATGQLLGLFCCLTTLITAQLHEIRNIYASTMQSRLPMTLLTELKQQLNEQELPLILGLETITPHGFQMLVARDFYELMINRRSKECNNLYQLSGFTRQLPKDWHMVRDILLDRITAFTQRLEQCLSINQAEPVLIEESYLRHHMRSLLNESPKPARYWSRRGVNCAPQVQQPLPVRNRRWLRNLWHEKMMKLEEGCCKYIVRAVEYCCVQDDLLFEISCSESITWLLQGFVEVCVRSLDEDKYGTIHGDLEQIFQTIVDLKRTLCVAKKTNADIRIKVFWQMTSSSLAKMLYYFKEYLEFIVRNDELLEHLQRLAQSN</sequence>
<dbReference type="AlphaFoldDB" id="A0AAD4K7W6"/>
<keyword evidence="1" id="KW-0472">Membrane</keyword>
<feature type="transmembrane region" description="Helical" evidence="1">
    <location>
        <begin position="18"/>
        <end position="40"/>
    </location>
</feature>
<comment type="caution">
    <text evidence="2">The sequence shown here is derived from an EMBL/GenBank/DDBJ whole genome shotgun (WGS) entry which is preliminary data.</text>
</comment>
<evidence type="ECO:0000313" key="2">
    <source>
        <dbReference type="EMBL" id="KAH8384573.1"/>
    </source>
</evidence>
<organism evidence="2 3">
    <name type="scientific">Drosophila rubida</name>
    <dbReference type="NCBI Taxonomy" id="30044"/>
    <lineage>
        <taxon>Eukaryota</taxon>
        <taxon>Metazoa</taxon>
        <taxon>Ecdysozoa</taxon>
        <taxon>Arthropoda</taxon>
        <taxon>Hexapoda</taxon>
        <taxon>Insecta</taxon>
        <taxon>Pterygota</taxon>
        <taxon>Neoptera</taxon>
        <taxon>Endopterygota</taxon>
        <taxon>Diptera</taxon>
        <taxon>Brachycera</taxon>
        <taxon>Muscomorpha</taxon>
        <taxon>Ephydroidea</taxon>
        <taxon>Drosophilidae</taxon>
        <taxon>Drosophila</taxon>
    </lineage>
</organism>
<proteinExistence type="predicted"/>
<feature type="non-terminal residue" evidence="2">
    <location>
        <position position="1"/>
    </location>
</feature>
<protein>
    <recommendedName>
        <fullName evidence="4">Nucleoporin Ndc1</fullName>
    </recommendedName>
</protein>
<feature type="transmembrane region" description="Helical" evidence="1">
    <location>
        <begin position="104"/>
        <end position="128"/>
    </location>
</feature>
<evidence type="ECO:0000313" key="3">
    <source>
        <dbReference type="Proteomes" id="UP001200034"/>
    </source>
</evidence>
<name>A0AAD4K7W6_9MUSC</name>
<feature type="transmembrane region" description="Helical" evidence="1">
    <location>
        <begin position="60"/>
        <end position="83"/>
    </location>
</feature>
<evidence type="ECO:0008006" key="4">
    <source>
        <dbReference type="Google" id="ProtNLM"/>
    </source>
</evidence>
<feature type="non-terminal residue" evidence="2">
    <location>
        <position position="535"/>
    </location>
</feature>
<gene>
    <name evidence="2" type="ORF">KR093_001397</name>
</gene>
<evidence type="ECO:0000256" key="1">
    <source>
        <dbReference type="SAM" id="Phobius"/>
    </source>
</evidence>
<dbReference type="EMBL" id="JAJJHW010000681">
    <property type="protein sequence ID" value="KAH8384573.1"/>
    <property type="molecule type" value="Genomic_DNA"/>
</dbReference>
<keyword evidence="3" id="KW-1185">Reference proteome</keyword>
<keyword evidence="1" id="KW-1133">Transmembrane helix</keyword>
<reference evidence="2" key="1">
    <citation type="journal article" date="2021" name="Mol. Ecol. Resour.">
        <title>Phylogenomic analyses of the genus Drosophila reveals genomic signals of climate adaptation.</title>
        <authorList>
            <person name="Li F."/>
            <person name="Rane R.V."/>
            <person name="Luria V."/>
            <person name="Xiong Z."/>
            <person name="Chen J."/>
            <person name="Li Z."/>
            <person name="Catullo R.A."/>
            <person name="Griffin P.C."/>
            <person name="Schiffer M."/>
            <person name="Pearce S."/>
            <person name="Lee S.F."/>
            <person name="McElroy K."/>
            <person name="Stocker A."/>
            <person name="Shirriffs J."/>
            <person name="Cockerell F."/>
            <person name="Coppin C."/>
            <person name="Sgro C.M."/>
            <person name="Karger A."/>
            <person name="Cain J.W."/>
            <person name="Weber J.A."/>
            <person name="Santpere G."/>
            <person name="Kirschner M.W."/>
            <person name="Hoffmann A.A."/>
            <person name="Oakeshott J.G."/>
            <person name="Zhang G."/>
        </authorList>
    </citation>
    <scope>NUCLEOTIDE SEQUENCE</scope>
    <source>
        <strain evidence="2">BGI-SZ-2011g</strain>
    </source>
</reference>
<keyword evidence="1" id="KW-0812">Transmembrane</keyword>